<name>A0A4Q5M6J6_9BACT</name>
<dbReference type="InterPro" id="IPR046947">
    <property type="entry name" value="LytR-like"/>
</dbReference>
<sequence length="311" mass="35680">MTTFTQKTFLKLPDSVSEMNLIEIISYFATSLFGKNTEEDIVWDIAKNCIGRLGLADCVIYLFDDKQENLLQKAAYGPKNPVNFDIYQPIVIPKGKGIVGTVAQTGIAEIIGNTSKDARYIVDDECRLSEITVPIIYNGEILGVIDSEHPQRAFFREWHLQTLTAIANLCANKIYGVRIKERLQEKEQKLAVYQEKIEALNTRKQNFKLPVSSTEGTHFFPLEEIIRLEADRNYTVLYLTEKRKFVSAKTLKEYETTLTNHQFLRVHKSHLVNQKHIVGLSANRESLILKDTSEIEISRRKKEEVREQLGI</sequence>
<comment type="caution">
    <text evidence="3">The sequence shown here is derived from an EMBL/GenBank/DDBJ whole genome shotgun (WGS) entry which is preliminary data.</text>
</comment>
<dbReference type="OrthoDB" id="6190788at2"/>
<dbReference type="Pfam" id="PF13185">
    <property type="entry name" value="GAF_2"/>
    <property type="match status" value="1"/>
</dbReference>
<dbReference type="Pfam" id="PF04397">
    <property type="entry name" value="LytTR"/>
    <property type="match status" value="1"/>
</dbReference>
<dbReference type="Gene3D" id="2.40.50.1020">
    <property type="entry name" value="LytTr DNA-binding domain"/>
    <property type="match status" value="1"/>
</dbReference>
<dbReference type="PANTHER" id="PTHR37299:SF1">
    <property type="entry name" value="STAGE 0 SPORULATION PROTEIN A HOMOLOG"/>
    <property type="match status" value="1"/>
</dbReference>
<feature type="domain" description="HTH LytTR-type" evidence="2">
    <location>
        <begin position="209"/>
        <end position="311"/>
    </location>
</feature>
<feature type="coiled-coil region" evidence="1">
    <location>
        <begin position="176"/>
        <end position="203"/>
    </location>
</feature>
<dbReference type="Gene3D" id="3.30.450.40">
    <property type="match status" value="1"/>
</dbReference>
<dbReference type="EMBL" id="SEWF01000001">
    <property type="protein sequence ID" value="RYU97703.1"/>
    <property type="molecule type" value="Genomic_DNA"/>
</dbReference>
<dbReference type="Proteomes" id="UP000293162">
    <property type="component" value="Unassembled WGS sequence"/>
</dbReference>
<dbReference type="InterPro" id="IPR007492">
    <property type="entry name" value="LytTR_DNA-bd_dom"/>
</dbReference>
<dbReference type="SMART" id="SM00065">
    <property type="entry name" value="GAF"/>
    <property type="match status" value="1"/>
</dbReference>
<keyword evidence="1" id="KW-0175">Coiled coil</keyword>
<organism evidence="3 4">
    <name type="scientific">Emticicia agri</name>
    <dbReference type="NCBI Taxonomy" id="2492393"/>
    <lineage>
        <taxon>Bacteria</taxon>
        <taxon>Pseudomonadati</taxon>
        <taxon>Bacteroidota</taxon>
        <taxon>Cytophagia</taxon>
        <taxon>Cytophagales</taxon>
        <taxon>Leadbetterellaceae</taxon>
        <taxon>Emticicia</taxon>
    </lineage>
</organism>
<evidence type="ECO:0000313" key="3">
    <source>
        <dbReference type="EMBL" id="RYU97703.1"/>
    </source>
</evidence>
<evidence type="ECO:0000256" key="1">
    <source>
        <dbReference type="SAM" id="Coils"/>
    </source>
</evidence>
<dbReference type="AlphaFoldDB" id="A0A4Q5M6J6"/>
<dbReference type="GO" id="GO:0000156">
    <property type="term" value="F:phosphorelay response regulator activity"/>
    <property type="evidence" value="ECO:0007669"/>
    <property type="project" value="InterPro"/>
</dbReference>
<proteinExistence type="predicted"/>
<dbReference type="SMART" id="SM00850">
    <property type="entry name" value="LytTR"/>
    <property type="match status" value="1"/>
</dbReference>
<dbReference type="InterPro" id="IPR003018">
    <property type="entry name" value="GAF"/>
</dbReference>
<dbReference type="PROSITE" id="PS50930">
    <property type="entry name" value="HTH_LYTTR"/>
    <property type="match status" value="1"/>
</dbReference>
<dbReference type="RefSeq" id="WP_130019049.1">
    <property type="nucleotide sequence ID" value="NZ_SEWF01000001.1"/>
</dbReference>
<protein>
    <submittedName>
        <fullName evidence="3">GAF domain-containing protein</fullName>
    </submittedName>
</protein>
<dbReference type="PANTHER" id="PTHR37299">
    <property type="entry name" value="TRANSCRIPTIONAL REGULATOR-RELATED"/>
    <property type="match status" value="1"/>
</dbReference>
<gene>
    <name evidence="3" type="ORF">EWM59_00845</name>
</gene>
<reference evidence="3 4" key="1">
    <citation type="submission" date="2019-02" db="EMBL/GenBank/DDBJ databases">
        <title>Bacterial novel species Emticicia sp. 17J42-9 isolated from soil.</title>
        <authorList>
            <person name="Jung H.-Y."/>
        </authorList>
    </citation>
    <scope>NUCLEOTIDE SEQUENCE [LARGE SCALE GENOMIC DNA]</scope>
    <source>
        <strain evidence="3 4">17J42-9</strain>
    </source>
</reference>
<evidence type="ECO:0000259" key="2">
    <source>
        <dbReference type="PROSITE" id="PS50930"/>
    </source>
</evidence>
<accession>A0A4Q5M6J6</accession>
<evidence type="ECO:0000313" key="4">
    <source>
        <dbReference type="Proteomes" id="UP000293162"/>
    </source>
</evidence>
<dbReference type="InterPro" id="IPR029016">
    <property type="entry name" value="GAF-like_dom_sf"/>
</dbReference>
<keyword evidence="4" id="KW-1185">Reference proteome</keyword>
<dbReference type="SUPFAM" id="SSF55781">
    <property type="entry name" value="GAF domain-like"/>
    <property type="match status" value="1"/>
</dbReference>
<dbReference type="GO" id="GO:0003677">
    <property type="term" value="F:DNA binding"/>
    <property type="evidence" value="ECO:0007669"/>
    <property type="project" value="InterPro"/>
</dbReference>